<evidence type="ECO:0000259" key="6">
    <source>
        <dbReference type="Pfam" id="PF01425"/>
    </source>
</evidence>
<evidence type="ECO:0000256" key="5">
    <source>
        <dbReference type="PIRSR" id="PIRSR001221-1"/>
    </source>
</evidence>
<dbReference type="PIRSF" id="PIRSF001221">
    <property type="entry name" value="Amidase_fungi"/>
    <property type="match status" value="1"/>
</dbReference>
<feature type="active site" description="Acyl-ester intermediate" evidence="5">
    <location>
        <position position="237"/>
    </location>
</feature>
<reference evidence="7" key="1">
    <citation type="journal article" date="2021" name="Nat. Commun.">
        <title>Genetic determinants of endophytism in the Arabidopsis root mycobiome.</title>
        <authorList>
            <person name="Mesny F."/>
            <person name="Miyauchi S."/>
            <person name="Thiergart T."/>
            <person name="Pickel B."/>
            <person name="Atanasova L."/>
            <person name="Karlsson M."/>
            <person name="Huettel B."/>
            <person name="Barry K.W."/>
            <person name="Haridas S."/>
            <person name="Chen C."/>
            <person name="Bauer D."/>
            <person name="Andreopoulos W."/>
            <person name="Pangilinan J."/>
            <person name="LaButti K."/>
            <person name="Riley R."/>
            <person name="Lipzen A."/>
            <person name="Clum A."/>
            <person name="Drula E."/>
            <person name="Henrissat B."/>
            <person name="Kohler A."/>
            <person name="Grigoriev I.V."/>
            <person name="Martin F.M."/>
            <person name="Hacquard S."/>
        </authorList>
    </citation>
    <scope>NUCLEOTIDE SEQUENCE</scope>
    <source>
        <strain evidence="7">MPI-CAGE-CH-0230</strain>
    </source>
</reference>
<dbReference type="Pfam" id="PF01425">
    <property type="entry name" value="Amidase"/>
    <property type="match status" value="1"/>
</dbReference>
<dbReference type="AlphaFoldDB" id="A0A9P8XYW4"/>
<dbReference type="Gene3D" id="3.90.1300.10">
    <property type="entry name" value="Amidase signature (AS) domain"/>
    <property type="match status" value="1"/>
</dbReference>
<dbReference type="InterPro" id="IPR023631">
    <property type="entry name" value="Amidase_dom"/>
</dbReference>
<organism evidence="7 8">
    <name type="scientific">Microdochium trichocladiopsis</name>
    <dbReference type="NCBI Taxonomy" id="1682393"/>
    <lineage>
        <taxon>Eukaryota</taxon>
        <taxon>Fungi</taxon>
        <taxon>Dikarya</taxon>
        <taxon>Ascomycota</taxon>
        <taxon>Pezizomycotina</taxon>
        <taxon>Sordariomycetes</taxon>
        <taxon>Xylariomycetidae</taxon>
        <taxon>Xylariales</taxon>
        <taxon>Microdochiaceae</taxon>
        <taxon>Microdochium</taxon>
    </lineage>
</organism>
<keyword evidence="8" id="KW-1185">Reference proteome</keyword>
<evidence type="ECO:0000256" key="4">
    <source>
        <dbReference type="ARBA" id="ARBA00022801"/>
    </source>
</evidence>
<dbReference type="SUPFAM" id="SSF75304">
    <property type="entry name" value="Amidase signature (AS) enzymes"/>
    <property type="match status" value="1"/>
</dbReference>
<dbReference type="InterPro" id="IPR036928">
    <property type="entry name" value="AS_sf"/>
</dbReference>
<comment type="caution">
    <text evidence="7">The sequence shown here is derived from an EMBL/GenBank/DDBJ whole genome shotgun (WGS) entry which is preliminary data.</text>
</comment>
<dbReference type="PANTHER" id="PTHR46072">
    <property type="entry name" value="AMIDASE-RELATED-RELATED"/>
    <property type="match status" value="1"/>
</dbReference>
<dbReference type="Proteomes" id="UP000756346">
    <property type="component" value="Unassembled WGS sequence"/>
</dbReference>
<dbReference type="EMBL" id="JAGTJQ010000009">
    <property type="protein sequence ID" value="KAH7025070.1"/>
    <property type="molecule type" value="Genomic_DNA"/>
</dbReference>
<evidence type="ECO:0000256" key="2">
    <source>
        <dbReference type="ARBA" id="ARBA00009199"/>
    </source>
</evidence>
<keyword evidence="4" id="KW-0378">Hydrolase</keyword>
<dbReference type="InterPro" id="IPR020556">
    <property type="entry name" value="Amidase_CS"/>
</dbReference>
<dbReference type="RefSeq" id="XP_046008618.1">
    <property type="nucleotide sequence ID" value="XM_046150538.1"/>
</dbReference>
<evidence type="ECO:0000313" key="8">
    <source>
        <dbReference type="Proteomes" id="UP000756346"/>
    </source>
</evidence>
<sequence length="558" mass="60725">MAPSEKPAWKLRAAQKRAEVHASIPAEYILPASILASPPKDTLQWLRTSGILDPTELEITETTSAPVLLDKLATGVYTAVQVLRAFFKRAALAQQLIGCCTEMFFPLALRRAEALDEYYRSSGGKAVGPLHGLPVSLKDLLDVKGVDSTEGWVGQIGKPKEKDCGLVEVLRGLGAVMYVKTNISQSIMMADSYNHVFLQSLHPRNRELISGGSSGGEGALVGSRASVIGFGTDTGGSVRIPSHLQGCYGLAPTVGRLAFADSAKARRFIAPPVVGPIASSLATMECVLAAYLGAQPWLRNPEVYPIPWRKELADAARFEPEKGGRKLRIGWYLDDGKALPQPPVTATVRRVIGLLRTAGHEVIEWSTAEHEELWQSWGKAIMDDGGKYANDSCALSGEPLIEGMIVGTDADLLSQDEAEALADLRVEHQKAYLKRWSEARLDALVTPIQPWTGLRRREWVRSEPHVGLTCIWNWLGFAALAVPVGVVDEENVKGDETWTKHQPRNNSDKINYESYDPALVMGQPVGVQVVGGRFGEEQSIAVAKVIEKLLAEDNAKKA</sequence>
<name>A0A9P8XYW4_9PEZI</name>
<dbReference type="PROSITE" id="PS00571">
    <property type="entry name" value="AMIDASES"/>
    <property type="match status" value="1"/>
</dbReference>
<comment type="catalytic activity">
    <reaction evidence="1">
        <text>a monocarboxylic acid amide + H2O = a monocarboxylate + NH4(+)</text>
        <dbReference type="Rhea" id="RHEA:12020"/>
        <dbReference type="ChEBI" id="CHEBI:15377"/>
        <dbReference type="ChEBI" id="CHEBI:28938"/>
        <dbReference type="ChEBI" id="CHEBI:35757"/>
        <dbReference type="ChEBI" id="CHEBI:83628"/>
        <dbReference type="EC" id="3.5.1.4"/>
    </reaction>
</comment>
<feature type="active site" description="Charge relay system" evidence="5">
    <location>
        <position position="138"/>
    </location>
</feature>
<protein>
    <recommendedName>
        <fullName evidence="3">amidase</fullName>
        <ecNumber evidence="3">3.5.1.4</ecNumber>
    </recommendedName>
</protein>
<comment type="similarity">
    <text evidence="2">Belongs to the amidase family.</text>
</comment>
<feature type="active site" description="Charge relay system" evidence="5">
    <location>
        <position position="213"/>
    </location>
</feature>
<dbReference type="PANTHER" id="PTHR46072:SF1">
    <property type="entry name" value="AMIDASE"/>
    <property type="match status" value="1"/>
</dbReference>
<proteinExistence type="inferred from homology"/>
<evidence type="ECO:0000313" key="7">
    <source>
        <dbReference type="EMBL" id="KAH7025070.1"/>
    </source>
</evidence>
<dbReference type="OrthoDB" id="6428749at2759"/>
<evidence type="ECO:0000256" key="3">
    <source>
        <dbReference type="ARBA" id="ARBA00012922"/>
    </source>
</evidence>
<dbReference type="EC" id="3.5.1.4" evidence="3"/>
<accession>A0A9P8XYW4</accession>
<evidence type="ECO:0000256" key="1">
    <source>
        <dbReference type="ARBA" id="ARBA00001311"/>
    </source>
</evidence>
<gene>
    <name evidence="7" type="ORF">B0I36DRAFT_250374</name>
</gene>
<dbReference type="GeneID" id="70180084"/>
<feature type="domain" description="Amidase" evidence="6">
    <location>
        <begin position="82"/>
        <end position="538"/>
    </location>
</feature>
<dbReference type="GO" id="GO:0004040">
    <property type="term" value="F:amidase activity"/>
    <property type="evidence" value="ECO:0007669"/>
    <property type="project" value="UniProtKB-EC"/>
</dbReference>